<dbReference type="AlphaFoldDB" id="A0A6J4ID44"/>
<name>A0A6J4ID44_9ACTN</name>
<evidence type="ECO:0000256" key="1">
    <source>
        <dbReference type="SAM" id="SignalP"/>
    </source>
</evidence>
<dbReference type="EMBL" id="CADCTB010000128">
    <property type="protein sequence ID" value="CAA9246901.1"/>
    <property type="molecule type" value="Genomic_DNA"/>
</dbReference>
<dbReference type="PROSITE" id="PS51257">
    <property type="entry name" value="PROKAR_LIPOPROTEIN"/>
    <property type="match status" value="1"/>
</dbReference>
<feature type="chain" id="PRO_5038533438" evidence="1">
    <location>
        <begin position="18"/>
        <end position="155"/>
    </location>
</feature>
<keyword evidence="1" id="KW-0732">Signal</keyword>
<reference evidence="2" key="1">
    <citation type="submission" date="2020-02" db="EMBL/GenBank/DDBJ databases">
        <authorList>
            <person name="Meier V. D."/>
        </authorList>
    </citation>
    <scope>NUCLEOTIDE SEQUENCE</scope>
    <source>
        <strain evidence="2">AVDCRST_MAG10</strain>
    </source>
</reference>
<evidence type="ECO:0000313" key="2">
    <source>
        <dbReference type="EMBL" id="CAA9246901.1"/>
    </source>
</evidence>
<accession>A0A6J4ID44</accession>
<feature type="signal peptide" evidence="1">
    <location>
        <begin position="1"/>
        <end position="17"/>
    </location>
</feature>
<proteinExistence type="predicted"/>
<organism evidence="2">
    <name type="scientific">uncultured Acidimicrobiales bacterium</name>
    <dbReference type="NCBI Taxonomy" id="310071"/>
    <lineage>
        <taxon>Bacteria</taxon>
        <taxon>Bacillati</taxon>
        <taxon>Actinomycetota</taxon>
        <taxon>Acidimicrobiia</taxon>
        <taxon>Acidimicrobiales</taxon>
        <taxon>environmental samples</taxon>
    </lineage>
</organism>
<protein>
    <submittedName>
        <fullName evidence="2">Uncharacterized protein</fullName>
    </submittedName>
</protein>
<sequence>MRRLFLSVGLVAVLGLAACGGGDSGDDAAPATTTAPPPTAAVVGNDQAGTPYCGLARTYTEKFSTILASANDPVKLKAVTTDAEAAIRQAQSTAPAEIKSDVTVVATTARQVLTALQKNNFDLAGTSEITKLQEPAFQTSLANMNRYARAHCGVA</sequence>
<gene>
    <name evidence="2" type="ORF">AVDCRST_MAG10-2038</name>
</gene>